<dbReference type="Gene3D" id="3.30.980.10">
    <property type="entry name" value="Threonyl-trna Synthetase, Chain A, domain 2"/>
    <property type="match status" value="1"/>
</dbReference>
<keyword evidence="2" id="KW-1185">Reference proteome</keyword>
<dbReference type="GO" id="GO:0016787">
    <property type="term" value="F:hydrolase activity"/>
    <property type="evidence" value="ECO:0007669"/>
    <property type="project" value="UniProtKB-KW"/>
</dbReference>
<dbReference type="Proteomes" id="UP001174210">
    <property type="component" value="Unassembled WGS sequence"/>
</dbReference>
<dbReference type="EMBL" id="JAROCB010000001">
    <property type="protein sequence ID" value="MDN4596530.1"/>
    <property type="molecule type" value="Genomic_DNA"/>
</dbReference>
<keyword evidence="1" id="KW-0378">Hydrolase</keyword>
<reference evidence="1" key="1">
    <citation type="submission" date="2023-03" db="EMBL/GenBank/DDBJ databases">
        <title>MT1 and MT2 Draft Genomes of Novel Species.</title>
        <authorList>
            <person name="Venkateswaran K."/>
        </authorList>
    </citation>
    <scope>NUCLEOTIDE SEQUENCE</scope>
    <source>
        <strain evidence="1">F6_8S_P_1A</strain>
    </source>
</reference>
<organism evidence="1 2">
    <name type="scientific">Leifsonia virtsii</name>
    <dbReference type="NCBI Taxonomy" id="3035915"/>
    <lineage>
        <taxon>Bacteria</taxon>
        <taxon>Bacillati</taxon>
        <taxon>Actinomycetota</taxon>
        <taxon>Actinomycetes</taxon>
        <taxon>Micrococcales</taxon>
        <taxon>Microbacteriaceae</taxon>
        <taxon>Leifsonia</taxon>
    </lineage>
</organism>
<dbReference type="RefSeq" id="WP_301216663.1">
    <property type="nucleotide sequence ID" value="NZ_JAROCB010000001.1"/>
</dbReference>
<proteinExistence type="predicted"/>
<dbReference type="SUPFAM" id="SSF55186">
    <property type="entry name" value="ThrRS/AlaRS common domain"/>
    <property type="match status" value="1"/>
</dbReference>
<evidence type="ECO:0000313" key="2">
    <source>
        <dbReference type="Proteomes" id="UP001174210"/>
    </source>
</evidence>
<comment type="caution">
    <text evidence="1">The sequence shown here is derived from an EMBL/GenBank/DDBJ whole genome shotgun (WGS) entry which is preliminary data.</text>
</comment>
<dbReference type="InterPro" id="IPR018163">
    <property type="entry name" value="Thr/Ala-tRNA-synth_IIc_edit"/>
</dbReference>
<evidence type="ECO:0000313" key="1">
    <source>
        <dbReference type="EMBL" id="MDN4596530.1"/>
    </source>
</evidence>
<gene>
    <name evidence="1" type="ORF">P5G59_05210</name>
</gene>
<protein>
    <submittedName>
        <fullName evidence="1">Metal-dependent hydrolase</fullName>
    </submittedName>
</protein>
<sequence>MSLPSIDTAVTYPDGDLTSTGVVVHLEPLADGRTAVLLDRTAFHPVDPVWPDQPADGGELVSGDRSYPVVDAVVGATDGSVLHVGDAPVRTGTEGWAFVVCHLVDDATGLAEGTPVAVRVGAARREALSAGHTACHLASLALNEALADLWTKEISVDGRGNPNFDQLAIVSSRILEGGSVDEYRIGKSLRKKGFAAAELAPRLDEVTARASELLAGWVATGGAVSIVREASGLGDRRRWRAELPEGAVEIPCGGTHLHSLGELARVTVRLDLAEAEGALGLTMHTTAEPA</sequence>
<dbReference type="PANTHER" id="PTHR43462:SF2">
    <property type="entry name" value="THREONYL AND ALANYL TRNA SYNTHETASE SECOND ADDITIONAL DOMAIN-CONTAINING PROTEIN"/>
    <property type="match status" value="1"/>
</dbReference>
<name>A0ABT8IUR3_9MICO</name>
<accession>A0ABT8IUR3</accession>
<dbReference type="PANTHER" id="PTHR43462">
    <property type="entry name" value="ALANYL-TRNA EDITING PROTEIN"/>
    <property type="match status" value="1"/>
</dbReference>
<dbReference type="InterPro" id="IPR051335">
    <property type="entry name" value="Alanyl-tRNA_Editing_Enzymes"/>
</dbReference>